<dbReference type="KEGG" id="psyt:DSAG12_03927"/>
<dbReference type="PROSITE" id="PS51186">
    <property type="entry name" value="GNAT"/>
    <property type="match status" value="1"/>
</dbReference>
<dbReference type="PANTHER" id="PTHR43415:SF3">
    <property type="entry name" value="GNAT-FAMILY ACETYLTRANSFERASE"/>
    <property type="match status" value="1"/>
</dbReference>
<dbReference type="GO" id="GO:0016747">
    <property type="term" value="F:acyltransferase activity, transferring groups other than amino-acyl groups"/>
    <property type="evidence" value="ECO:0007669"/>
    <property type="project" value="InterPro"/>
</dbReference>
<proteinExistence type="predicted"/>
<sequence>MYFKKMIGNLCYLSPCVEEDATKWAVWFNDTETTMLLGDEVYRPTSPEVERESILKILKNHYHFFEIVDKQTDEAIGRTILFDINHIDQRAMVGIVIGEKKYWGKGYGQDALKLILDYGFNILNLNNIMLGTFEFNQRAISSYKKIGFKEIGRRRQGRIIAGKKYDVIFMDILADEFEKMYIHSILKKYDN</sequence>
<name>A0A5B9DFK0_9ARCH</name>
<dbReference type="Proteomes" id="UP000321408">
    <property type="component" value="Chromosome"/>
</dbReference>
<dbReference type="PANTHER" id="PTHR43415">
    <property type="entry name" value="SPERMIDINE N(1)-ACETYLTRANSFERASE"/>
    <property type="match status" value="1"/>
</dbReference>
<accession>A0A5B9DFK0</accession>
<dbReference type="Gene3D" id="3.40.630.30">
    <property type="match status" value="1"/>
</dbReference>
<dbReference type="EMBL" id="CP042905">
    <property type="protein sequence ID" value="QEE18089.2"/>
    <property type="molecule type" value="Genomic_DNA"/>
</dbReference>
<keyword evidence="1" id="KW-0808">Transferase</keyword>
<keyword evidence="2" id="KW-1185">Reference proteome</keyword>
<evidence type="ECO:0000313" key="2">
    <source>
        <dbReference type="Proteomes" id="UP000321408"/>
    </source>
</evidence>
<reference evidence="1 2" key="1">
    <citation type="journal article" date="2020" name="Nature">
        <title>Isolation of an archaeon at the prokaryote-eukaryote interface.</title>
        <authorList>
            <person name="Imachi H."/>
            <person name="Nobu M.K."/>
            <person name="Nakahara N."/>
            <person name="Morono Y."/>
            <person name="Ogawara M."/>
            <person name="Takaki Y."/>
            <person name="Takano Y."/>
            <person name="Uematsu K."/>
            <person name="Ikuta T."/>
            <person name="Ito M."/>
            <person name="Matsui Y."/>
            <person name="Miyazaki M."/>
            <person name="Murata K."/>
            <person name="Saito Y."/>
            <person name="Sakai S."/>
            <person name="Song C."/>
            <person name="Tasumi E."/>
            <person name="Yamanaka Y."/>
            <person name="Yamaguchi T."/>
            <person name="Kamagata Y."/>
            <person name="Tamaki H."/>
            <person name="Takai K."/>
        </authorList>
    </citation>
    <scope>NUCLEOTIDE SEQUENCE [LARGE SCALE GENOMIC DNA]</scope>
    <source>
        <strain evidence="1 2">MK-D1</strain>
    </source>
</reference>
<evidence type="ECO:0000313" key="1">
    <source>
        <dbReference type="EMBL" id="QEE18089.2"/>
    </source>
</evidence>
<dbReference type="SUPFAM" id="SSF55729">
    <property type="entry name" value="Acyl-CoA N-acyltransferases (Nat)"/>
    <property type="match status" value="1"/>
</dbReference>
<keyword evidence="1" id="KW-0012">Acyltransferase</keyword>
<dbReference type="InterPro" id="IPR000182">
    <property type="entry name" value="GNAT_dom"/>
</dbReference>
<dbReference type="InterPro" id="IPR016181">
    <property type="entry name" value="Acyl_CoA_acyltransferase"/>
</dbReference>
<dbReference type="EC" id="2.3.-.-" evidence="1"/>
<dbReference type="AlphaFoldDB" id="A0A5B9DFK0"/>
<protein>
    <submittedName>
        <fullName evidence="1">GNAT family N-acetyltransferase</fullName>
        <ecNumber evidence="1">2.3.-.-</ecNumber>
    </submittedName>
</protein>
<reference evidence="1 2" key="2">
    <citation type="journal article" date="2024" name="Int. J. Syst. Evol. Microbiol.">
        <title>Promethearchaeum syntrophicum gen. nov., sp. nov., an anaerobic, obligately syntrophic archaeon, the first isolate of the lineage 'Asgard' archaea, and proposal of the new archaeal phylum Promethearchaeota phyl. nov. and kingdom Promethearchaeati regn. nov.</title>
        <authorList>
            <person name="Imachi H."/>
            <person name="Nobu M.K."/>
            <person name="Kato S."/>
            <person name="Takaki Y."/>
            <person name="Miyazaki M."/>
            <person name="Miyata M."/>
            <person name="Ogawara M."/>
            <person name="Saito Y."/>
            <person name="Sakai S."/>
            <person name="Tahara Y.O."/>
            <person name="Takano Y."/>
            <person name="Tasumi E."/>
            <person name="Uematsu K."/>
            <person name="Yoshimura T."/>
            <person name="Itoh T."/>
            <person name="Ohkuma M."/>
            <person name="Takai K."/>
        </authorList>
    </citation>
    <scope>NUCLEOTIDE SEQUENCE [LARGE SCALE GENOMIC DNA]</scope>
    <source>
        <strain evidence="1 2">MK-D1</strain>
    </source>
</reference>
<gene>
    <name evidence="1" type="ORF">DSAG12_03927</name>
</gene>
<organism evidence="1 2">
    <name type="scientific">Promethearchaeum syntrophicum</name>
    <dbReference type="NCBI Taxonomy" id="2594042"/>
    <lineage>
        <taxon>Archaea</taxon>
        <taxon>Promethearchaeati</taxon>
        <taxon>Promethearchaeota</taxon>
        <taxon>Promethearchaeia</taxon>
        <taxon>Promethearchaeales</taxon>
        <taxon>Promethearchaeaceae</taxon>
        <taxon>Promethearchaeum</taxon>
    </lineage>
</organism>
<dbReference type="Pfam" id="PF13302">
    <property type="entry name" value="Acetyltransf_3"/>
    <property type="match status" value="1"/>
</dbReference>